<dbReference type="SMART" id="SM01381">
    <property type="entry name" value="7TM_GPCR_Srsx"/>
    <property type="match status" value="1"/>
</dbReference>
<dbReference type="Proteomes" id="UP000824540">
    <property type="component" value="Unassembled WGS sequence"/>
</dbReference>
<dbReference type="PROSITE" id="PS00237">
    <property type="entry name" value="G_PROTEIN_RECEP_F1_1"/>
    <property type="match status" value="1"/>
</dbReference>
<evidence type="ECO:0000256" key="8">
    <source>
        <dbReference type="ARBA" id="ARBA00023170"/>
    </source>
</evidence>
<dbReference type="EMBL" id="JAFBMS010000004">
    <property type="protein sequence ID" value="KAG9352831.1"/>
    <property type="molecule type" value="Genomic_DNA"/>
</dbReference>
<dbReference type="PRINTS" id="PR00237">
    <property type="entry name" value="GPCRRHODOPSN"/>
</dbReference>
<keyword evidence="4 11" id="KW-1133">Transmembrane helix</keyword>
<comment type="subcellular location">
    <subcellularLocation>
        <location evidence="1 11">Cell membrane</location>
        <topology evidence="1 11">Multi-pass membrane protein</topology>
    </subcellularLocation>
</comment>
<keyword evidence="9 11" id="KW-0325">Glycoprotein</keyword>
<organism evidence="13 14">
    <name type="scientific">Albula glossodonta</name>
    <name type="common">roundjaw bonefish</name>
    <dbReference type="NCBI Taxonomy" id="121402"/>
    <lineage>
        <taxon>Eukaryota</taxon>
        <taxon>Metazoa</taxon>
        <taxon>Chordata</taxon>
        <taxon>Craniata</taxon>
        <taxon>Vertebrata</taxon>
        <taxon>Euteleostomi</taxon>
        <taxon>Actinopterygii</taxon>
        <taxon>Neopterygii</taxon>
        <taxon>Teleostei</taxon>
        <taxon>Albuliformes</taxon>
        <taxon>Albulidae</taxon>
        <taxon>Albula</taxon>
    </lineage>
</organism>
<keyword evidence="10 11" id="KW-0807">Transducer</keyword>
<feature type="transmembrane region" description="Helical" evidence="11">
    <location>
        <begin position="255"/>
        <end position="280"/>
    </location>
</feature>
<dbReference type="InterPro" id="IPR000276">
    <property type="entry name" value="GPCR_Rhodpsn"/>
</dbReference>
<feature type="transmembrane region" description="Helical" evidence="11">
    <location>
        <begin position="121"/>
        <end position="144"/>
    </location>
</feature>
<evidence type="ECO:0000259" key="12">
    <source>
        <dbReference type="PROSITE" id="PS50262"/>
    </source>
</evidence>
<dbReference type="PROSITE" id="PS50262">
    <property type="entry name" value="G_PROTEIN_RECEP_F1_2"/>
    <property type="match status" value="1"/>
</dbReference>
<feature type="transmembrane region" description="Helical" evidence="11">
    <location>
        <begin position="78"/>
        <end position="100"/>
    </location>
</feature>
<dbReference type="InterPro" id="IPR017452">
    <property type="entry name" value="GPCR_Rhodpsn_7TM"/>
</dbReference>
<sequence length="323" mass="36183">MGDISGAIYTTLEVLIAVACCLGNVLVIWAVRASGCLKQPAFCFVVSLAVADFLVGAVAILMAVVVDRKVWTSFHGCLLMSCVVMVLIQSSVLSLLAIAVDRHLRVHIPLRYKRIITQRHSWAMVLACWLVAVVLGFIPMVGWYNHQTLAMMDNSTTIVCQFVSVMDFSYLVYFNFFGFTPLPLLVMLALYAHIFHSIHKRLREKQARSADSHAYFAKERRLAKSLLLVLVLFAACWLPLCLMNCVAFFSKPEDIPQAILYGGILLTHANSAVNPVVYAFKVPKIHQAYLQVYRKCLWGRNMQDWQGADSNNPTSGELIHTKI</sequence>
<evidence type="ECO:0000256" key="2">
    <source>
        <dbReference type="ARBA" id="ARBA00022475"/>
    </source>
</evidence>
<feature type="transmembrane region" description="Helical" evidence="11">
    <location>
        <begin position="41"/>
        <end position="66"/>
    </location>
</feature>
<name>A0A8T2PM92_9TELE</name>
<feature type="transmembrane region" description="Helical" evidence="11">
    <location>
        <begin position="226"/>
        <end position="249"/>
    </location>
</feature>
<dbReference type="GO" id="GO:0001609">
    <property type="term" value="F:G protein-coupled adenosine receptor activity"/>
    <property type="evidence" value="ECO:0007669"/>
    <property type="project" value="UniProtKB-UniRule"/>
</dbReference>
<proteinExistence type="inferred from homology"/>
<dbReference type="PRINTS" id="PR00424">
    <property type="entry name" value="ADENOSINER"/>
</dbReference>
<comment type="caution">
    <text evidence="13">The sequence shown here is derived from an EMBL/GenBank/DDBJ whole genome shotgun (WGS) entry which is preliminary data.</text>
</comment>
<evidence type="ECO:0000256" key="3">
    <source>
        <dbReference type="ARBA" id="ARBA00022692"/>
    </source>
</evidence>
<dbReference type="AlphaFoldDB" id="A0A8T2PM92"/>
<keyword evidence="8 11" id="KW-0675">Receptor</keyword>
<evidence type="ECO:0000313" key="14">
    <source>
        <dbReference type="Proteomes" id="UP000824540"/>
    </source>
</evidence>
<feature type="transmembrane region" description="Helical" evidence="11">
    <location>
        <begin position="6"/>
        <end position="29"/>
    </location>
</feature>
<evidence type="ECO:0000256" key="6">
    <source>
        <dbReference type="ARBA" id="ARBA00023136"/>
    </source>
</evidence>
<dbReference type="PANTHER" id="PTHR24246">
    <property type="entry name" value="OLFACTORY RECEPTOR AND ADENOSINE RECEPTOR"/>
    <property type="match status" value="1"/>
</dbReference>
<dbReference type="Pfam" id="PF00001">
    <property type="entry name" value="7tm_1"/>
    <property type="match status" value="1"/>
</dbReference>
<evidence type="ECO:0000256" key="4">
    <source>
        <dbReference type="ARBA" id="ARBA00022989"/>
    </source>
</evidence>
<dbReference type="GO" id="GO:0005886">
    <property type="term" value="C:plasma membrane"/>
    <property type="evidence" value="ECO:0007669"/>
    <property type="project" value="UniProtKB-SubCell"/>
</dbReference>
<evidence type="ECO:0000256" key="5">
    <source>
        <dbReference type="ARBA" id="ARBA00023040"/>
    </source>
</evidence>
<keyword evidence="6 11" id="KW-0472">Membrane</keyword>
<keyword evidence="7 11" id="KW-1015">Disulfide bond</keyword>
<dbReference type="SUPFAM" id="SSF81321">
    <property type="entry name" value="Family A G protein-coupled receptor-like"/>
    <property type="match status" value="1"/>
</dbReference>
<evidence type="ECO:0000313" key="13">
    <source>
        <dbReference type="EMBL" id="KAG9352831.1"/>
    </source>
</evidence>
<comment type="similarity">
    <text evidence="11">Belongs to the G-protein coupled receptor 1 family.</text>
</comment>
<evidence type="ECO:0000256" key="11">
    <source>
        <dbReference type="RuleBase" id="RU201114"/>
    </source>
</evidence>
<protein>
    <recommendedName>
        <fullName evidence="12">G-protein coupled receptors family 1 profile domain-containing protein</fullName>
    </recommendedName>
</protein>
<dbReference type="OrthoDB" id="9445642at2759"/>
<feature type="transmembrane region" description="Helical" evidence="11">
    <location>
        <begin position="172"/>
        <end position="195"/>
    </location>
</feature>
<reference evidence="13" key="1">
    <citation type="thesis" date="2021" institute="BYU ScholarsArchive" country="Provo, UT, USA">
        <title>Applications of and Algorithms for Genome Assembly and Genomic Analyses with an Emphasis on Marine Teleosts.</title>
        <authorList>
            <person name="Pickett B.D."/>
        </authorList>
    </citation>
    <scope>NUCLEOTIDE SEQUENCE</scope>
    <source>
        <strain evidence="13">HI-2016</strain>
    </source>
</reference>
<keyword evidence="14" id="KW-1185">Reference proteome</keyword>
<keyword evidence="2 11" id="KW-1003">Cell membrane</keyword>
<keyword evidence="3 11" id="KW-0812">Transmembrane</keyword>
<accession>A0A8T2PM92</accession>
<keyword evidence="5 11" id="KW-0297">G-protein coupled receptor</keyword>
<dbReference type="InterPro" id="IPR001634">
    <property type="entry name" value="Adenosn_rcpt"/>
</dbReference>
<dbReference type="PANTHER" id="PTHR24246:SF54">
    <property type="entry name" value="ADENOSINE RECEPTOR A1-RELATED"/>
    <property type="match status" value="1"/>
</dbReference>
<evidence type="ECO:0000256" key="10">
    <source>
        <dbReference type="ARBA" id="ARBA00023224"/>
    </source>
</evidence>
<gene>
    <name evidence="13" type="ORF">JZ751_017407</name>
</gene>
<dbReference type="GO" id="GO:0045202">
    <property type="term" value="C:synapse"/>
    <property type="evidence" value="ECO:0007669"/>
    <property type="project" value="TreeGrafter"/>
</dbReference>
<feature type="domain" description="G-protein coupled receptors family 1 profile" evidence="12">
    <location>
        <begin position="23"/>
        <end position="278"/>
    </location>
</feature>
<dbReference type="Gene3D" id="1.20.1070.10">
    <property type="entry name" value="Rhodopsin 7-helix transmembrane proteins"/>
    <property type="match status" value="1"/>
</dbReference>
<evidence type="ECO:0000256" key="9">
    <source>
        <dbReference type="ARBA" id="ARBA00023180"/>
    </source>
</evidence>
<evidence type="ECO:0000256" key="1">
    <source>
        <dbReference type="ARBA" id="ARBA00004651"/>
    </source>
</evidence>
<evidence type="ECO:0000256" key="7">
    <source>
        <dbReference type="ARBA" id="ARBA00023157"/>
    </source>
</evidence>
<dbReference type="GO" id="GO:0030425">
    <property type="term" value="C:dendrite"/>
    <property type="evidence" value="ECO:0007669"/>
    <property type="project" value="TreeGrafter"/>
</dbReference>